<organism evidence="8 9">
    <name type="scientific">Roseateles aquae</name>
    <dbReference type="NCBI Taxonomy" id="3077235"/>
    <lineage>
        <taxon>Bacteria</taxon>
        <taxon>Pseudomonadati</taxon>
        <taxon>Pseudomonadota</taxon>
        <taxon>Betaproteobacteria</taxon>
        <taxon>Burkholderiales</taxon>
        <taxon>Sphaerotilaceae</taxon>
        <taxon>Roseateles</taxon>
    </lineage>
</organism>
<comment type="pathway">
    <text evidence="1">Carbohydrate degradation; 2-deoxy-D-ribose 1-phosphate degradation; D-glyceraldehyde 3-phosphate and acetaldehyde from 2-deoxy-alpha-D-ribose 1-phosphate: step 2/2.</text>
</comment>
<comment type="similarity">
    <text evidence="2">Belongs to the DeoC/FbaB aldolase family. DeoC type 2 subfamily.</text>
</comment>
<protein>
    <recommendedName>
        <fullName evidence="3 7">Deoxyribose-phosphate aldolase</fullName>
        <ecNumber evidence="3 7">4.1.2.4</ecNumber>
    </recommendedName>
</protein>
<evidence type="ECO:0000256" key="4">
    <source>
        <dbReference type="ARBA" id="ARBA00023239"/>
    </source>
</evidence>
<dbReference type="EMBL" id="JAVXZY010000002">
    <property type="protein sequence ID" value="MDT8998972.1"/>
    <property type="molecule type" value="Genomic_DNA"/>
</dbReference>
<name>A0ABU3P8S6_9BURK</name>
<dbReference type="InterPro" id="IPR002915">
    <property type="entry name" value="DeoC/FbaB/LacD_aldolase"/>
</dbReference>
<dbReference type="NCBIfam" id="TIGR00126">
    <property type="entry name" value="deoC"/>
    <property type="match status" value="1"/>
</dbReference>
<accession>A0ABU3P8S6</accession>
<dbReference type="SMART" id="SM01133">
    <property type="entry name" value="DeoC"/>
    <property type="match status" value="1"/>
</dbReference>
<dbReference type="PIRSF" id="PIRSF001357">
    <property type="entry name" value="DeoC"/>
    <property type="match status" value="1"/>
</dbReference>
<dbReference type="CDD" id="cd00959">
    <property type="entry name" value="DeoC"/>
    <property type="match status" value="1"/>
</dbReference>
<evidence type="ECO:0000256" key="1">
    <source>
        <dbReference type="ARBA" id="ARBA00004816"/>
    </source>
</evidence>
<keyword evidence="5" id="KW-0704">Schiff base</keyword>
<evidence type="ECO:0000256" key="6">
    <source>
        <dbReference type="ARBA" id="ARBA00048791"/>
    </source>
</evidence>
<dbReference type="Gene3D" id="3.20.20.70">
    <property type="entry name" value="Aldolase class I"/>
    <property type="match status" value="1"/>
</dbReference>
<gene>
    <name evidence="8" type="primary">deoC</name>
    <name evidence="8" type="ORF">RQP53_06790</name>
</gene>
<dbReference type="Proteomes" id="UP001246372">
    <property type="component" value="Unassembled WGS sequence"/>
</dbReference>
<proteinExistence type="inferred from homology"/>
<evidence type="ECO:0000256" key="3">
    <source>
        <dbReference type="ARBA" id="ARBA00012515"/>
    </source>
</evidence>
<dbReference type="InterPro" id="IPR011343">
    <property type="entry name" value="DeoC"/>
</dbReference>
<evidence type="ECO:0000256" key="2">
    <source>
        <dbReference type="ARBA" id="ARBA00009473"/>
    </source>
</evidence>
<evidence type="ECO:0000256" key="7">
    <source>
        <dbReference type="NCBIfam" id="TIGR00126"/>
    </source>
</evidence>
<dbReference type="SUPFAM" id="SSF51569">
    <property type="entry name" value="Aldolase"/>
    <property type="match status" value="1"/>
</dbReference>
<evidence type="ECO:0000313" key="8">
    <source>
        <dbReference type="EMBL" id="MDT8998972.1"/>
    </source>
</evidence>
<dbReference type="Pfam" id="PF01791">
    <property type="entry name" value="DeoC"/>
    <property type="match status" value="1"/>
</dbReference>
<keyword evidence="4 8" id="KW-0456">Lyase</keyword>
<sequence length="261" mass="27528">MSESKNEQRLTHEEAARLALQCLDLTSLNDGDTEADIERLCLRAQSPFGAVAAVCVWPRFVALARRLLPAEIQVAAVADFPDGALDVPRALADVAAIAQAGGNEVDVVLPYKALIAGQQTEVAEFLAEVRHASRPLTLKVIIESGELATPELIAQATRLALMAGADFVKTSTGKSRVSATPEAAAMMLQEIAASGLPAAGFKASGGIRSVEDARVYLELAAAKLGREALQPRRLRFGASGLLDAIEAQLRGEGTQRSNAAY</sequence>
<dbReference type="EC" id="4.1.2.4" evidence="3 7"/>
<evidence type="ECO:0000256" key="5">
    <source>
        <dbReference type="ARBA" id="ARBA00023270"/>
    </source>
</evidence>
<evidence type="ECO:0000313" key="9">
    <source>
        <dbReference type="Proteomes" id="UP001246372"/>
    </source>
</evidence>
<dbReference type="PANTHER" id="PTHR10889">
    <property type="entry name" value="DEOXYRIBOSE-PHOSPHATE ALDOLASE"/>
    <property type="match status" value="1"/>
</dbReference>
<comment type="caution">
    <text evidence="8">The sequence shown here is derived from an EMBL/GenBank/DDBJ whole genome shotgun (WGS) entry which is preliminary data.</text>
</comment>
<dbReference type="GO" id="GO:0004139">
    <property type="term" value="F:deoxyribose-phosphate aldolase activity"/>
    <property type="evidence" value="ECO:0007669"/>
    <property type="project" value="UniProtKB-EC"/>
</dbReference>
<dbReference type="InterPro" id="IPR013785">
    <property type="entry name" value="Aldolase_TIM"/>
</dbReference>
<dbReference type="PANTHER" id="PTHR10889:SF3">
    <property type="entry name" value="DEOXYRIBOSE-PHOSPHATE ALDOLASE"/>
    <property type="match status" value="1"/>
</dbReference>
<keyword evidence="9" id="KW-1185">Reference proteome</keyword>
<comment type="catalytic activity">
    <reaction evidence="6">
        <text>2-deoxy-D-ribose 5-phosphate = D-glyceraldehyde 3-phosphate + acetaldehyde</text>
        <dbReference type="Rhea" id="RHEA:12821"/>
        <dbReference type="ChEBI" id="CHEBI:15343"/>
        <dbReference type="ChEBI" id="CHEBI:59776"/>
        <dbReference type="ChEBI" id="CHEBI:62877"/>
        <dbReference type="EC" id="4.1.2.4"/>
    </reaction>
</comment>
<reference evidence="8" key="1">
    <citation type="submission" date="2023-09" db="EMBL/GenBank/DDBJ databases">
        <title>Paucibacter sp. APW11 Genome sequencing and assembly.</title>
        <authorList>
            <person name="Kim I."/>
        </authorList>
    </citation>
    <scope>NUCLEOTIDE SEQUENCE</scope>
    <source>
        <strain evidence="8">APW11</strain>
    </source>
</reference>
<dbReference type="RefSeq" id="WP_315649465.1">
    <property type="nucleotide sequence ID" value="NZ_JAVXZY010000002.1"/>
</dbReference>